<dbReference type="InterPro" id="IPR006101">
    <property type="entry name" value="Glyco_hydro_2"/>
</dbReference>
<dbReference type="Gene3D" id="2.60.40.10">
    <property type="entry name" value="Immunoglobulins"/>
    <property type="match status" value="2"/>
</dbReference>
<feature type="domain" description="Beta galactosidase small chain/" evidence="8">
    <location>
        <begin position="769"/>
        <end position="1041"/>
    </location>
</feature>
<dbReference type="SUPFAM" id="SSF74650">
    <property type="entry name" value="Galactose mutarotase-like"/>
    <property type="match status" value="1"/>
</dbReference>
<dbReference type="SMART" id="SM01038">
    <property type="entry name" value="Bgal_small_N"/>
    <property type="match status" value="1"/>
</dbReference>
<evidence type="ECO:0000256" key="6">
    <source>
        <dbReference type="ARBA" id="ARBA00032230"/>
    </source>
</evidence>
<dbReference type="Proteomes" id="UP001207337">
    <property type="component" value="Unassembled WGS sequence"/>
</dbReference>
<name>A0ABT3PVL7_9BACT</name>
<dbReference type="Pfam" id="PF02836">
    <property type="entry name" value="Glyco_hydro_2_C"/>
    <property type="match status" value="1"/>
</dbReference>
<proteinExistence type="inferred from homology"/>
<evidence type="ECO:0000313" key="10">
    <source>
        <dbReference type="Proteomes" id="UP001207337"/>
    </source>
</evidence>
<dbReference type="Gene3D" id="2.70.98.10">
    <property type="match status" value="1"/>
</dbReference>
<dbReference type="PRINTS" id="PR00132">
    <property type="entry name" value="GLHYDRLASE2"/>
</dbReference>
<dbReference type="SUPFAM" id="SSF49785">
    <property type="entry name" value="Galactose-binding domain-like"/>
    <property type="match status" value="1"/>
</dbReference>
<dbReference type="InterPro" id="IPR014718">
    <property type="entry name" value="GH-type_carb-bd"/>
</dbReference>
<evidence type="ECO:0000313" key="9">
    <source>
        <dbReference type="EMBL" id="MCW9711876.1"/>
    </source>
</evidence>
<evidence type="ECO:0000256" key="3">
    <source>
        <dbReference type="ARBA" id="ARBA00012756"/>
    </source>
</evidence>
<sequence length="1045" mass="119524">MNIQSISIGTCMLFFSFVGNLIAQTSENNWENPEMIGENKITAHVDVIPFQNEEAAKEGNSRKSAYYQSLNGEWNFKWSRNPDKRPASFYKNDFDASGWSKITVPGSWQMQGFGTLLYTNTNYPFKKDPPNIPSDHNPVGSYKTTFSVPESWNERKVILHFGGVSSAMYVWVNGEKVGYSQDSKLPAEFDLTSYLQKGENTLSVEVYRWSDGSYLEDQDMWRMSGLQRDVYLYAKPKLNISDYHVSAELDSDFKDGLLALDIMVQNESDSNQNSEIGYQLHDSEGNIVASSNKSVSLEGEASATVSFSESINNVQRWSAEKPNLYTLLLNISGGSSEPEIISHQVGFRTVEIRDGQLQVNGEPVLLKGANRHEHDMVKGHTMSREDMLEDIKKMKRANLNAVRTAHYPHDPYWYELTDKYGLYVVDEANIESHGMGVYDYPEYGYRMSNELAEDPKWEKAHLQRISRMVERDRNHASVIIWSLGNEAGAGETFAKAYDMVHEIDGSRPVQYEQAWTDDYTDIVAPMYHRIHQMKEFVESGDPRPMILCEYSHSMGNSTGNLVDYWNLIENHKQLQGGFIWDWKDQGILSKLPNGSEYWAYGGAFGPEDTPSDGPFALNGILFTDGSPTPALEEVKKVYQYIKFLPTDLKNGVITIDNRYQFTNSDDFIFEWEILKNGDKITEGIIDLNTSIEAGDKKEVNIPIKNIEVDNTKEYFLNIYAKTKKETELIDKGYTLAREQFLLPFEHEVPKFSNKKNKELSVFESDEEIRIENDEFTIIFDRRKGFLKAYIYQGQHLIQDGLKPNFWRAPTSNDAGDGLPERASVWKNVEQHRNLMDINTETGPDGRIMISTHSVLKNTGSIFDADYIVYGDGSIQVQASFEAAADSLPELPRMGMSMELPGEFKNMEWLGRGPHENYPDRNTSAFVGHYSGTVLEQFVPYMTPQENGNKTGVRWMRLENDEQRGLIVKSLSEPLNINAHHYRTEDLEGELDYYYQVPTRDLVELHIDHKQRGVGGDNSWGNMPLDKYRLLDSRYSYDFIVKPIRK</sequence>
<evidence type="ECO:0000256" key="7">
    <source>
        <dbReference type="RuleBase" id="RU361154"/>
    </source>
</evidence>
<comment type="similarity">
    <text evidence="2 7">Belongs to the glycosyl hydrolase 2 family.</text>
</comment>
<keyword evidence="10" id="KW-1185">Reference proteome</keyword>
<evidence type="ECO:0000256" key="2">
    <source>
        <dbReference type="ARBA" id="ARBA00007401"/>
    </source>
</evidence>
<dbReference type="SUPFAM" id="SSF49303">
    <property type="entry name" value="beta-Galactosidase/glucuronidase domain"/>
    <property type="match status" value="2"/>
</dbReference>
<dbReference type="EC" id="3.2.1.23" evidence="3 7"/>
<dbReference type="Gene3D" id="3.20.20.80">
    <property type="entry name" value="Glycosidases"/>
    <property type="match status" value="1"/>
</dbReference>
<protein>
    <recommendedName>
        <fullName evidence="3 7">Beta-galactosidase</fullName>
        <ecNumber evidence="3 7">3.2.1.23</ecNumber>
    </recommendedName>
    <alternativeName>
        <fullName evidence="6 7">Lactase</fullName>
    </alternativeName>
</protein>
<keyword evidence="5 7" id="KW-0326">Glycosidase</keyword>
<dbReference type="PANTHER" id="PTHR46323:SF2">
    <property type="entry name" value="BETA-GALACTOSIDASE"/>
    <property type="match status" value="1"/>
</dbReference>
<dbReference type="Pfam" id="PF00703">
    <property type="entry name" value="Glyco_hydro_2"/>
    <property type="match status" value="1"/>
</dbReference>
<evidence type="ECO:0000256" key="1">
    <source>
        <dbReference type="ARBA" id="ARBA00001412"/>
    </source>
</evidence>
<dbReference type="SUPFAM" id="SSF51445">
    <property type="entry name" value="(Trans)glycosidases"/>
    <property type="match status" value="1"/>
</dbReference>
<reference evidence="9 10" key="1">
    <citation type="submission" date="2021-11" db="EMBL/GenBank/DDBJ databases">
        <title>Aliifidinibius sp. nov., a new bacterium isolated from saline soil.</title>
        <authorList>
            <person name="Galisteo C."/>
            <person name="De La Haba R."/>
            <person name="Sanchez-Porro C."/>
            <person name="Ventosa A."/>
        </authorList>
    </citation>
    <scope>NUCLEOTIDE SEQUENCE [LARGE SCALE GENOMIC DNA]</scope>
    <source>
        <strain evidence="9 10">KACC 190600</strain>
    </source>
</reference>
<dbReference type="PANTHER" id="PTHR46323">
    <property type="entry name" value="BETA-GALACTOSIDASE"/>
    <property type="match status" value="1"/>
</dbReference>
<dbReference type="Pfam" id="PF02929">
    <property type="entry name" value="Bgal_small_N"/>
    <property type="match status" value="1"/>
</dbReference>
<dbReference type="Gene3D" id="2.60.120.260">
    <property type="entry name" value="Galactose-binding domain-like"/>
    <property type="match status" value="1"/>
</dbReference>
<dbReference type="InterPro" id="IPR023230">
    <property type="entry name" value="Glyco_hydro_2_CS"/>
</dbReference>
<dbReference type="InterPro" id="IPR006103">
    <property type="entry name" value="Glyco_hydro_2_cat"/>
</dbReference>
<evidence type="ECO:0000256" key="4">
    <source>
        <dbReference type="ARBA" id="ARBA00022801"/>
    </source>
</evidence>
<dbReference type="InterPro" id="IPR011013">
    <property type="entry name" value="Gal_mutarotase_sf_dom"/>
</dbReference>
<keyword evidence="4 7" id="KW-0378">Hydrolase</keyword>
<comment type="caution">
    <text evidence="9">The sequence shown here is derived from an EMBL/GenBank/DDBJ whole genome shotgun (WGS) entry which is preliminary data.</text>
</comment>
<dbReference type="InterPro" id="IPR050347">
    <property type="entry name" value="Bact_Beta-galactosidase"/>
</dbReference>
<dbReference type="PROSITE" id="PS00608">
    <property type="entry name" value="GLYCOSYL_HYDROL_F2_2"/>
    <property type="match status" value="1"/>
</dbReference>
<dbReference type="InterPro" id="IPR004199">
    <property type="entry name" value="B-gal_small/dom_5"/>
</dbReference>
<dbReference type="InterPro" id="IPR006102">
    <property type="entry name" value="Ig-like_GH2"/>
</dbReference>
<dbReference type="InterPro" id="IPR036156">
    <property type="entry name" value="Beta-gal/glucu_dom_sf"/>
</dbReference>
<dbReference type="InterPro" id="IPR008979">
    <property type="entry name" value="Galactose-bd-like_sf"/>
</dbReference>
<dbReference type="InterPro" id="IPR017853">
    <property type="entry name" value="GH"/>
</dbReference>
<evidence type="ECO:0000259" key="8">
    <source>
        <dbReference type="SMART" id="SM01038"/>
    </source>
</evidence>
<dbReference type="InterPro" id="IPR006104">
    <property type="entry name" value="Glyco_hydro_2_N"/>
</dbReference>
<dbReference type="RefSeq" id="WP_265787421.1">
    <property type="nucleotide sequence ID" value="NZ_BAABRS010000001.1"/>
</dbReference>
<dbReference type="InterPro" id="IPR023232">
    <property type="entry name" value="Glyco_hydro_2_AS"/>
</dbReference>
<comment type="catalytic activity">
    <reaction evidence="1 7">
        <text>Hydrolysis of terminal non-reducing beta-D-galactose residues in beta-D-galactosides.</text>
        <dbReference type="EC" id="3.2.1.23"/>
    </reaction>
</comment>
<dbReference type="Pfam" id="PF16353">
    <property type="entry name" value="LacZ_4"/>
    <property type="match status" value="1"/>
</dbReference>
<gene>
    <name evidence="9" type="ORF">LQ318_03070</name>
</gene>
<organism evidence="9 10">
    <name type="scientific">Fodinibius salicampi</name>
    <dbReference type="NCBI Taxonomy" id="1920655"/>
    <lineage>
        <taxon>Bacteria</taxon>
        <taxon>Pseudomonadati</taxon>
        <taxon>Balneolota</taxon>
        <taxon>Balneolia</taxon>
        <taxon>Balneolales</taxon>
        <taxon>Balneolaceae</taxon>
        <taxon>Fodinibius</taxon>
    </lineage>
</organism>
<dbReference type="InterPro" id="IPR013783">
    <property type="entry name" value="Ig-like_fold"/>
</dbReference>
<dbReference type="Pfam" id="PF02837">
    <property type="entry name" value="Glyco_hydro_2_N"/>
    <property type="match status" value="1"/>
</dbReference>
<accession>A0ABT3PVL7</accession>
<evidence type="ECO:0000256" key="5">
    <source>
        <dbReference type="ARBA" id="ARBA00023295"/>
    </source>
</evidence>
<dbReference type="InterPro" id="IPR032312">
    <property type="entry name" value="LacZ_4"/>
</dbReference>
<dbReference type="EMBL" id="JAJNDC010000001">
    <property type="protein sequence ID" value="MCW9711876.1"/>
    <property type="molecule type" value="Genomic_DNA"/>
</dbReference>
<dbReference type="PROSITE" id="PS00719">
    <property type="entry name" value="GLYCOSYL_HYDROL_F2_1"/>
    <property type="match status" value="1"/>
</dbReference>